<evidence type="ECO:0000313" key="3">
    <source>
        <dbReference type="Proteomes" id="UP000217790"/>
    </source>
</evidence>
<name>A0A2H3DSM4_ARMGA</name>
<reference evidence="3" key="1">
    <citation type="journal article" date="2017" name="Nat. Ecol. Evol.">
        <title>Genome expansion and lineage-specific genetic innovations in the forest pathogenic fungi Armillaria.</title>
        <authorList>
            <person name="Sipos G."/>
            <person name="Prasanna A.N."/>
            <person name="Walter M.C."/>
            <person name="O'Connor E."/>
            <person name="Balint B."/>
            <person name="Krizsan K."/>
            <person name="Kiss B."/>
            <person name="Hess J."/>
            <person name="Varga T."/>
            <person name="Slot J."/>
            <person name="Riley R."/>
            <person name="Boka B."/>
            <person name="Rigling D."/>
            <person name="Barry K."/>
            <person name="Lee J."/>
            <person name="Mihaltcheva S."/>
            <person name="LaButti K."/>
            <person name="Lipzen A."/>
            <person name="Waldron R."/>
            <person name="Moloney N.M."/>
            <person name="Sperisen C."/>
            <person name="Kredics L."/>
            <person name="Vagvoelgyi C."/>
            <person name="Patrignani A."/>
            <person name="Fitzpatrick D."/>
            <person name="Nagy I."/>
            <person name="Doyle S."/>
            <person name="Anderson J.B."/>
            <person name="Grigoriev I.V."/>
            <person name="Gueldener U."/>
            <person name="Muensterkoetter M."/>
            <person name="Nagy L.G."/>
        </authorList>
    </citation>
    <scope>NUCLEOTIDE SEQUENCE [LARGE SCALE GENOMIC DNA]</scope>
    <source>
        <strain evidence="3">Ar21-2</strain>
    </source>
</reference>
<dbReference type="InParanoid" id="A0A2H3DSM4"/>
<feature type="compositionally biased region" description="Basic and acidic residues" evidence="1">
    <location>
        <begin position="168"/>
        <end position="177"/>
    </location>
</feature>
<proteinExistence type="predicted"/>
<evidence type="ECO:0000313" key="2">
    <source>
        <dbReference type="EMBL" id="PBK91273.1"/>
    </source>
</evidence>
<evidence type="ECO:0000256" key="1">
    <source>
        <dbReference type="SAM" id="MobiDB-lite"/>
    </source>
</evidence>
<dbReference type="Proteomes" id="UP000217790">
    <property type="component" value="Unassembled WGS sequence"/>
</dbReference>
<sequence>MGYSRHPRCRHEVRHHEQFDFIGKASAVHYTENCGIGNDSEAIRFCEKANRAIDQTAAGDAEIIRMASVSLGSGMMRRKSSGRATIETMAQRETENCMSGRKKCSQIDRWWPRLRGVPGVTESSHLAELSLSLWYNCKTRRRVEVHDSLGLKKSTETGGCAVGPAGSKSEKVGAEREQSEDDGTEGSPRSGPRQYPAHFSGVFVIRILFSLSTVQYHRSSFSKTAILLDESRWSSQTRQGTLTRQKAKVVNTQLRRTIIAYSRVGSERTAEGTERREAFQPHSLPPPTTARFMRMWDPEIHQYALIAYLRFRTAVINTRSDGVGEKLDLEYDSNPAFHCPQNKYELR</sequence>
<gene>
    <name evidence="2" type="ORF">ARMGADRAFT_1064242</name>
</gene>
<feature type="region of interest" description="Disordered" evidence="1">
    <location>
        <begin position="154"/>
        <end position="194"/>
    </location>
</feature>
<organism evidence="2 3">
    <name type="scientific">Armillaria gallica</name>
    <name type="common">Bulbous honey fungus</name>
    <name type="synonym">Armillaria bulbosa</name>
    <dbReference type="NCBI Taxonomy" id="47427"/>
    <lineage>
        <taxon>Eukaryota</taxon>
        <taxon>Fungi</taxon>
        <taxon>Dikarya</taxon>
        <taxon>Basidiomycota</taxon>
        <taxon>Agaricomycotina</taxon>
        <taxon>Agaricomycetes</taxon>
        <taxon>Agaricomycetidae</taxon>
        <taxon>Agaricales</taxon>
        <taxon>Marasmiineae</taxon>
        <taxon>Physalacriaceae</taxon>
        <taxon>Armillaria</taxon>
    </lineage>
</organism>
<dbReference type="EMBL" id="KZ293662">
    <property type="protein sequence ID" value="PBK91273.1"/>
    <property type="molecule type" value="Genomic_DNA"/>
</dbReference>
<accession>A0A2H3DSM4</accession>
<protein>
    <submittedName>
        <fullName evidence="2">Uncharacterized protein</fullName>
    </submittedName>
</protein>
<dbReference type="AlphaFoldDB" id="A0A2H3DSM4"/>
<keyword evidence="3" id="KW-1185">Reference proteome</keyword>